<gene>
    <name evidence="2" type="ORF">P280DRAFT_473780</name>
</gene>
<proteinExistence type="predicted"/>
<feature type="region of interest" description="Disordered" evidence="1">
    <location>
        <begin position="422"/>
        <end position="449"/>
    </location>
</feature>
<dbReference type="OrthoDB" id="3675232at2759"/>
<dbReference type="EMBL" id="MU006806">
    <property type="protein sequence ID" value="KAF2635511.1"/>
    <property type="molecule type" value="Genomic_DNA"/>
</dbReference>
<feature type="compositionally biased region" description="Basic and acidic residues" evidence="1">
    <location>
        <begin position="422"/>
        <end position="438"/>
    </location>
</feature>
<feature type="compositionally biased region" description="Basic residues" evidence="1">
    <location>
        <begin position="283"/>
        <end position="302"/>
    </location>
</feature>
<name>A0A6A6RLX6_9PLEO</name>
<evidence type="ECO:0000256" key="1">
    <source>
        <dbReference type="SAM" id="MobiDB-lite"/>
    </source>
</evidence>
<feature type="region of interest" description="Disordered" evidence="1">
    <location>
        <begin position="228"/>
        <end position="311"/>
    </location>
</feature>
<evidence type="ECO:0000313" key="3">
    <source>
        <dbReference type="Proteomes" id="UP000799753"/>
    </source>
</evidence>
<dbReference type="Proteomes" id="UP000799753">
    <property type="component" value="Unassembled WGS sequence"/>
</dbReference>
<feature type="compositionally biased region" description="Basic and acidic residues" evidence="1">
    <location>
        <begin position="232"/>
        <end position="282"/>
    </location>
</feature>
<accession>A0A6A6RLX6</accession>
<dbReference type="AlphaFoldDB" id="A0A6A6RLX6"/>
<protein>
    <submittedName>
        <fullName evidence="2">Uncharacterized protein</fullName>
    </submittedName>
</protein>
<reference evidence="2" key="1">
    <citation type="journal article" date="2020" name="Stud. Mycol.">
        <title>101 Dothideomycetes genomes: a test case for predicting lifestyles and emergence of pathogens.</title>
        <authorList>
            <person name="Haridas S."/>
            <person name="Albert R."/>
            <person name="Binder M."/>
            <person name="Bloem J."/>
            <person name="Labutti K."/>
            <person name="Salamov A."/>
            <person name="Andreopoulos B."/>
            <person name="Baker S."/>
            <person name="Barry K."/>
            <person name="Bills G."/>
            <person name="Bluhm B."/>
            <person name="Cannon C."/>
            <person name="Castanera R."/>
            <person name="Culley D."/>
            <person name="Daum C."/>
            <person name="Ezra D."/>
            <person name="Gonzalez J."/>
            <person name="Henrissat B."/>
            <person name="Kuo A."/>
            <person name="Liang C."/>
            <person name="Lipzen A."/>
            <person name="Lutzoni F."/>
            <person name="Magnuson J."/>
            <person name="Mondo S."/>
            <person name="Nolan M."/>
            <person name="Ohm R."/>
            <person name="Pangilinan J."/>
            <person name="Park H.-J."/>
            <person name="Ramirez L."/>
            <person name="Alfaro M."/>
            <person name="Sun H."/>
            <person name="Tritt A."/>
            <person name="Yoshinaga Y."/>
            <person name="Zwiers L.-H."/>
            <person name="Turgeon B."/>
            <person name="Goodwin S."/>
            <person name="Spatafora J."/>
            <person name="Crous P."/>
            <person name="Grigoriev I."/>
        </authorList>
    </citation>
    <scope>NUCLEOTIDE SEQUENCE</scope>
    <source>
        <strain evidence="2">CBS 473.64</strain>
    </source>
</reference>
<keyword evidence="3" id="KW-1185">Reference proteome</keyword>
<sequence>MNLLKIMTSLKPDTPWLTMLQAFSHAQALTAPYKRHKQLWTNLTQLFQTTIDILQHDEDNLRSADAHERLDEILVEALSKEADIITAFNNNTLTPQESAHKPDPQLISPCYHPPTQDIRHGTHTIPLRISATVYGFDSVVQNIPVPRPRKSATSLNLPGAPSPQLRFPRGRLTAAEIVAFCPEWMASWDVMDRFAFNGATTQVLAEMVMRYREQGEFKASANTVSRLFTRIGEPRGGEGGDGEGEREGEKEGEKGGQKEEQKTPDEDIDVDAEKDNTTEPKGKTKLKRKTQSRLHHHAKHNTPKNWDPKNLDVRTFTPSPLPPHPNPNANDMPTTTPAPTHGIQFHDLLHGVTTIPSDRDALDLTRCVTWHRDNKEQDWLFPDQFEELVGQLAKSKGVLVATDGNSDGEIFRRVKEEMDDKKRFKETEKGKGKGKEWDGGGDGEDSGGVSGVYSLQAINEAVGFRGRGTRGRGA</sequence>
<organism evidence="2 3">
    <name type="scientific">Massarina eburnea CBS 473.64</name>
    <dbReference type="NCBI Taxonomy" id="1395130"/>
    <lineage>
        <taxon>Eukaryota</taxon>
        <taxon>Fungi</taxon>
        <taxon>Dikarya</taxon>
        <taxon>Ascomycota</taxon>
        <taxon>Pezizomycotina</taxon>
        <taxon>Dothideomycetes</taxon>
        <taxon>Pleosporomycetidae</taxon>
        <taxon>Pleosporales</taxon>
        <taxon>Massarineae</taxon>
        <taxon>Massarinaceae</taxon>
        <taxon>Massarina</taxon>
    </lineage>
</organism>
<evidence type="ECO:0000313" key="2">
    <source>
        <dbReference type="EMBL" id="KAF2635511.1"/>
    </source>
</evidence>